<evidence type="ECO:0000256" key="4">
    <source>
        <dbReference type="ARBA" id="ARBA00023125"/>
    </source>
</evidence>
<evidence type="ECO:0000313" key="8">
    <source>
        <dbReference type="Proteomes" id="UP001500102"/>
    </source>
</evidence>
<evidence type="ECO:0000256" key="3">
    <source>
        <dbReference type="ARBA" id="ARBA00022578"/>
    </source>
</evidence>
<evidence type="ECO:0000313" key="7">
    <source>
        <dbReference type="EMBL" id="GAA2130773.1"/>
    </source>
</evidence>
<organism evidence="7 8">
    <name type="scientific">Arthrobacter humicola</name>
    <dbReference type="NCBI Taxonomy" id="409291"/>
    <lineage>
        <taxon>Bacteria</taxon>
        <taxon>Bacillati</taxon>
        <taxon>Actinomycetota</taxon>
        <taxon>Actinomycetes</taxon>
        <taxon>Micrococcales</taxon>
        <taxon>Micrococcaceae</taxon>
        <taxon>Arthrobacter</taxon>
    </lineage>
</organism>
<gene>
    <name evidence="7" type="ORF">GCM10009825_12000</name>
</gene>
<comment type="similarity">
    <text evidence="2">Belongs to the transposase mutator family.</text>
</comment>
<reference evidence="7 8" key="1">
    <citation type="journal article" date="2019" name="Int. J. Syst. Evol. Microbiol.">
        <title>The Global Catalogue of Microorganisms (GCM) 10K type strain sequencing project: providing services to taxonomists for standard genome sequencing and annotation.</title>
        <authorList>
            <consortium name="The Broad Institute Genomics Platform"/>
            <consortium name="The Broad Institute Genome Sequencing Center for Infectious Disease"/>
            <person name="Wu L."/>
            <person name="Ma J."/>
        </authorList>
    </citation>
    <scope>NUCLEOTIDE SEQUENCE [LARGE SCALE GENOMIC DNA]</scope>
    <source>
        <strain evidence="7 8">JCM 15921</strain>
    </source>
</reference>
<evidence type="ECO:0000256" key="2">
    <source>
        <dbReference type="ARBA" id="ARBA00010961"/>
    </source>
</evidence>
<evidence type="ECO:0000256" key="1">
    <source>
        <dbReference type="ARBA" id="ARBA00002190"/>
    </source>
</evidence>
<sequence>MSETMEPMATEVDQQELAQQLLAQARKQGIELVGPGGLLNRLTKNVLETALEAEMDEHLGYGKHEVSGRGSGNSRARGQGQGSFPHRAGSSEMPLPGDPGTGPDRQRQGTMGLKVEAGTERLCYHLRRKNQLNANHGSTVKRTLPGVQRSDSTSLASSPLTSLLTVVSLFDNRKGRPSAPSPVEDSDVPCQVADAFRDLWRPGYAP</sequence>
<protein>
    <recommendedName>
        <fullName evidence="9">Mutator family transposase</fullName>
    </recommendedName>
</protein>
<name>A0ABN2YRF3_9MICC</name>
<evidence type="ECO:0000256" key="6">
    <source>
        <dbReference type="SAM" id="MobiDB-lite"/>
    </source>
</evidence>
<accession>A0ABN2YRF3</accession>
<keyword evidence="5" id="KW-0233">DNA recombination</keyword>
<comment type="function">
    <text evidence="1">Required for the transposition of the insertion element.</text>
</comment>
<keyword evidence="4" id="KW-0238">DNA-binding</keyword>
<dbReference type="Pfam" id="PF00872">
    <property type="entry name" value="Transposase_mut"/>
    <property type="match status" value="1"/>
</dbReference>
<keyword evidence="8" id="KW-1185">Reference proteome</keyword>
<comment type="caution">
    <text evidence="7">The sequence shown here is derived from an EMBL/GenBank/DDBJ whole genome shotgun (WGS) entry which is preliminary data.</text>
</comment>
<evidence type="ECO:0000256" key="5">
    <source>
        <dbReference type="ARBA" id="ARBA00023172"/>
    </source>
</evidence>
<dbReference type="InterPro" id="IPR001207">
    <property type="entry name" value="Transposase_mutator"/>
</dbReference>
<evidence type="ECO:0008006" key="9">
    <source>
        <dbReference type="Google" id="ProtNLM"/>
    </source>
</evidence>
<dbReference type="Proteomes" id="UP001500102">
    <property type="component" value="Unassembled WGS sequence"/>
</dbReference>
<dbReference type="EMBL" id="BAAAQB010000013">
    <property type="protein sequence ID" value="GAA2130773.1"/>
    <property type="molecule type" value="Genomic_DNA"/>
</dbReference>
<feature type="region of interest" description="Disordered" evidence="6">
    <location>
        <begin position="62"/>
        <end position="109"/>
    </location>
</feature>
<proteinExistence type="inferred from homology"/>
<keyword evidence="3" id="KW-0815">Transposition</keyword>